<gene>
    <name evidence="2" type="ORF">PUMCH_001649</name>
</gene>
<dbReference type="KEGG" id="asau:88172714"/>
<dbReference type="RefSeq" id="XP_062876759.1">
    <property type="nucleotide sequence ID" value="XM_063020689.1"/>
</dbReference>
<proteinExistence type="predicted"/>
<evidence type="ECO:0000256" key="1">
    <source>
        <dbReference type="SAM" id="Phobius"/>
    </source>
</evidence>
<keyword evidence="1" id="KW-1133">Transmembrane helix</keyword>
<organism evidence="2 3">
    <name type="scientific">Australozyma saopauloensis</name>
    <dbReference type="NCBI Taxonomy" id="291208"/>
    <lineage>
        <taxon>Eukaryota</taxon>
        <taxon>Fungi</taxon>
        <taxon>Dikarya</taxon>
        <taxon>Ascomycota</taxon>
        <taxon>Saccharomycotina</taxon>
        <taxon>Pichiomycetes</taxon>
        <taxon>Metschnikowiaceae</taxon>
        <taxon>Australozyma</taxon>
    </lineage>
</organism>
<dbReference type="EMBL" id="CP138895">
    <property type="protein sequence ID" value="WPK24376.1"/>
    <property type="molecule type" value="Genomic_DNA"/>
</dbReference>
<name>A0AAX4H7J0_9ASCO</name>
<reference evidence="2 3" key="1">
    <citation type="submission" date="2023-10" db="EMBL/GenBank/DDBJ databases">
        <title>Draft Genome Sequence of Candida saopaulonensis from a very Premature Infant with Sepsis.</title>
        <authorList>
            <person name="Ning Y."/>
            <person name="Dai R."/>
            <person name="Xiao M."/>
            <person name="Xu Y."/>
            <person name="Yan Q."/>
            <person name="Zhang L."/>
        </authorList>
    </citation>
    <scope>NUCLEOTIDE SEQUENCE [LARGE SCALE GENOMIC DNA]</scope>
    <source>
        <strain evidence="2 3">19XY460</strain>
    </source>
</reference>
<accession>A0AAX4H7J0</accession>
<keyword evidence="3" id="KW-1185">Reference proteome</keyword>
<sequence length="263" mass="30906">MFPGSQGRNSRSCYFGFQPLRLAHASHLDSLSRMRYLSLGTLEGHPVKWAYVIEEYNEEFNRKKTEIDANIDRVEDPSAKAALQNAFSQIKLYHIHWCEQTTWYYKSYLQPVWVIFFTQRKAIHIIHMIGVSTEYMIALFIGAIGALIGLPNRAKLFKVPFAEAKGVHVAFIIMMVSFCVFILLQVLYWKVRIWAYNEEKLCLDRFCGLARLAEENWNERVFFAMPKERHWAMLLDEWKQRRKQPSQREAAFPVLEIESSESI</sequence>
<feature type="transmembrane region" description="Helical" evidence="1">
    <location>
        <begin position="168"/>
        <end position="189"/>
    </location>
</feature>
<dbReference type="GeneID" id="88172714"/>
<evidence type="ECO:0000313" key="2">
    <source>
        <dbReference type="EMBL" id="WPK24376.1"/>
    </source>
</evidence>
<keyword evidence="1" id="KW-0472">Membrane</keyword>
<feature type="transmembrane region" description="Helical" evidence="1">
    <location>
        <begin position="125"/>
        <end position="148"/>
    </location>
</feature>
<dbReference type="AlphaFoldDB" id="A0AAX4H7J0"/>
<evidence type="ECO:0000313" key="3">
    <source>
        <dbReference type="Proteomes" id="UP001338582"/>
    </source>
</evidence>
<dbReference type="Proteomes" id="UP001338582">
    <property type="component" value="Chromosome 2"/>
</dbReference>
<protein>
    <submittedName>
        <fullName evidence="2">Uncharacterized protein</fullName>
    </submittedName>
</protein>
<keyword evidence="1" id="KW-0812">Transmembrane</keyword>